<keyword evidence="3" id="KW-1185">Reference proteome</keyword>
<accession>A0A1V4SKX8</accession>
<keyword evidence="2" id="KW-0418">Kinase</keyword>
<proteinExistence type="predicted"/>
<dbReference type="InterPro" id="IPR016181">
    <property type="entry name" value="Acyl_CoA_acyltransferase"/>
</dbReference>
<dbReference type="GO" id="GO:0016747">
    <property type="term" value="F:acyltransferase activity, transferring groups other than amino-acyl groups"/>
    <property type="evidence" value="ECO:0007669"/>
    <property type="project" value="InterPro"/>
</dbReference>
<reference evidence="2 3" key="1">
    <citation type="submission" date="2017-03" db="EMBL/GenBank/DDBJ databases">
        <title>Genome sequence of Clostridium hungatei DSM 14427.</title>
        <authorList>
            <person name="Poehlein A."/>
            <person name="Daniel R."/>
        </authorList>
    </citation>
    <scope>NUCLEOTIDE SEQUENCE [LARGE SCALE GENOMIC DNA]</scope>
    <source>
        <strain evidence="2 3">DSM 14427</strain>
    </source>
</reference>
<dbReference type="OrthoDB" id="7863753at2"/>
<dbReference type="EMBL" id="MZGX01000008">
    <property type="protein sequence ID" value="OPX44549.1"/>
    <property type="molecule type" value="Genomic_DNA"/>
</dbReference>
<evidence type="ECO:0000259" key="1">
    <source>
        <dbReference type="PROSITE" id="PS51186"/>
    </source>
</evidence>
<evidence type="ECO:0000313" key="3">
    <source>
        <dbReference type="Proteomes" id="UP000191554"/>
    </source>
</evidence>
<dbReference type="PROSITE" id="PS51186">
    <property type="entry name" value="GNAT"/>
    <property type="match status" value="1"/>
</dbReference>
<dbReference type="GO" id="GO:0016301">
    <property type="term" value="F:kinase activity"/>
    <property type="evidence" value="ECO:0007669"/>
    <property type="project" value="UniProtKB-KW"/>
</dbReference>
<dbReference type="AlphaFoldDB" id="A0A1V4SKX8"/>
<dbReference type="Pfam" id="PF13302">
    <property type="entry name" value="Acetyltransf_3"/>
    <property type="match status" value="1"/>
</dbReference>
<dbReference type="Proteomes" id="UP000191554">
    <property type="component" value="Unassembled WGS sequence"/>
</dbReference>
<keyword evidence="2" id="KW-0808">Transferase</keyword>
<sequence>MNIERIFSERLVLVPFTLEVATDVFKGRMSVLEELGLKVDESWPDNESLETLPKIIKILESAKEPSGFESWLVVKRDTMTVIGDAGFKGKPDQKGGIDIGYSIIAQEQKKGYGFETAKALADWAFLQEEVSCITASCLKSNKGSARVLEKIGMQETSRDEAMIYWKVSRPV</sequence>
<dbReference type="SUPFAM" id="SSF55729">
    <property type="entry name" value="Acyl-CoA N-acyltransferases (Nat)"/>
    <property type="match status" value="1"/>
</dbReference>
<feature type="domain" description="N-acetyltransferase" evidence="1">
    <location>
        <begin position="11"/>
        <end position="170"/>
    </location>
</feature>
<organism evidence="2 3">
    <name type="scientific">Ruminiclostridium hungatei</name>
    <name type="common">Clostridium hungatei</name>
    <dbReference type="NCBI Taxonomy" id="48256"/>
    <lineage>
        <taxon>Bacteria</taxon>
        <taxon>Bacillati</taxon>
        <taxon>Bacillota</taxon>
        <taxon>Clostridia</taxon>
        <taxon>Eubacteriales</taxon>
        <taxon>Oscillospiraceae</taxon>
        <taxon>Ruminiclostridium</taxon>
    </lineage>
</organism>
<dbReference type="RefSeq" id="WP_080063989.1">
    <property type="nucleotide sequence ID" value="NZ_MZGX01000008.1"/>
</dbReference>
<protein>
    <submittedName>
        <fullName evidence="2">Anhydro-N-acetylmuramic acid kinase</fullName>
    </submittedName>
</protein>
<dbReference type="PANTHER" id="PTHR43792:SF13">
    <property type="entry name" value="ACETYLTRANSFERASE"/>
    <property type="match status" value="1"/>
</dbReference>
<dbReference type="InterPro" id="IPR000182">
    <property type="entry name" value="GNAT_dom"/>
</dbReference>
<gene>
    <name evidence="2" type="ORF">CLHUN_15420</name>
</gene>
<dbReference type="PANTHER" id="PTHR43792">
    <property type="entry name" value="GNAT FAMILY, PUTATIVE (AFU_ORTHOLOGUE AFUA_3G00765)-RELATED-RELATED"/>
    <property type="match status" value="1"/>
</dbReference>
<dbReference type="Gene3D" id="3.40.630.30">
    <property type="match status" value="1"/>
</dbReference>
<dbReference type="STRING" id="48256.CLHUN_15420"/>
<evidence type="ECO:0000313" key="2">
    <source>
        <dbReference type="EMBL" id="OPX44549.1"/>
    </source>
</evidence>
<name>A0A1V4SKX8_RUMHU</name>
<comment type="caution">
    <text evidence="2">The sequence shown here is derived from an EMBL/GenBank/DDBJ whole genome shotgun (WGS) entry which is preliminary data.</text>
</comment>
<dbReference type="InterPro" id="IPR051531">
    <property type="entry name" value="N-acetyltransferase"/>
</dbReference>